<proteinExistence type="predicted"/>
<dbReference type="OMA" id="RPMNERI"/>
<name>H3A0U1_LATCH</name>
<dbReference type="Proteomes" id="UP000008672">
    <property type="component" value="Unassembled WGS sequence"/>
</dbReference>
<dbReference type="CDD" id="cd09076">
    <property type="entry name" value="L1-EN"/>
    <property type="match status" value="1"/>
</dbReference>
<dbReference type="STRING" id="7897.ENSLACP00000003262"/>
<dbReference type="EMBL" id="AFYH01049434">
    <property type="status" value="NOT_ANNOTATED_CDS"/>
    <property type="molecule type" value="Genomic_DNA"/>
</dbReference>
<protein>
    <recommendedName>
        <fullName evidence="3">Endonuclease/exonuclease/phosphatase domain-containing protein</fullName>
    </recommendedName>
</protein>
<dbReference type="InterPro" id="IPR036691">
    <property type="entry name" value="Endo/exonu/phosph_ase_sf"/>
</dbReference>
<evidence type="ECO:0008006" key="3">
    <source>
        <dbReference type="Google" id="ProtNLM"/>
    </source>
</evidence>
<dbReference type="eggNOG" id="ENOG502S74V">
    <property type="taxonomic scope" value="Eukaryota"/>
</dbReference>
<dbReference type="GeneTree" id="ENSGT00940000163895"/>
<organism evidence="1 2">
    <name type="scientific">Latimeria chalumnae</name>
    <name type="common">Coelacanth</name>
    <dbReference type="NCBI Taxonomy" id="7897"/>
    <lineage>
        <taxon>Eukaryota</taxon>
        <taxon>Metazoa</taxon>
        <taxon>Chordata</taxon>
        <taxon>Craniata</taxon>
        <taxon>Vertebrata</taxon>
        <taxon>Euteleostomi</taxon>
        <taxon>Coelacanthiformes</taxon>
        <taxon>Coelacanthidae</taxon>
        <taxon>Latimeria</taxon>
    </lineage>
</organism>
<dbReference type="Gene3D" id="3.60.10.10">
    <property type="entry name" value="Endonuclease/exonuclease/phosphatase"/>
    <property type="match status" value="1"/>
</dbReference>
<dbReference type="HOGENOM" id="CLU_000680_8_2_1"/>
<sequence length="262" mass="30113">IVTWNVRSMYIGKLKIVTNELMEIIIKVLGVSKTRWNEQGLYTINEGFTVGYIGRPDGKRDNGIGLITKKETAKAMLGYNPVNDRILTVCFQAHPCNLTMMQVYAPKTSVKNDMMAFYEAIQNVFDDIPKSDSIRIHGLGVMNKCGERVEEFCETNCLIIANTVFTQHPQKLYTWILLDGKMWNQTDYIMVNKRWRTTIKMAKTLPGADCSIDHQLLIVKVKVKLRNIRREHVPVCFNLENIPKQKDDDVSVINMKDEEEPP</sequence>
<keyword evidence="2" id="KW-1185">Reference proteome</keyword>
<reference evidence="2" key="1">
    <citation type="submission" date="2011-08" db="EMBL/GenBank/DDBJ databases">
        <title>The draft genome of Latimeria chalumnae.</title>
        <authorList>
            <person name="Di Palma F."/>
            <person name="Alfoldi J."/>
            <person name="Johnson J."/>
            <person name="Berlin A."/>
            <person name="Gnerre S."/>
            <person name="Jaffe D."/>
            <person name="MacCallum I."/>
            <person name="Young S."/>
            <person name="Walker B.J."/>
            <person name="Lander E."/>
            <person name="Lindblad-Toh K."/>
        </authorList>
    </citation>
    <scope>NUCLEOTIDE SEQUENCE [LARGE SCALE GENOMIC DNA]</scope>
    <source>
        <strain evidence="2">Wild caught</strain>
    </source>
</reference>
<dbReference type="AlphaFoldDB" id="H3A0U1"/>
<dbReference type="Ensembl" id="ENSLACT00000003292.1">
    <property type="protein sequence ID" value="ENSLACP00000003262.1"/>
    <property type="gene ID" value="ENSLACG00000002917.1"/>
</dbReference>
<evidence type="ECO:0000313" key="1">
    <source>
        <dbReference type="Ensembl" id="ENSLACP00000003262.1"/>
    </source>
</evidence>
<dbReference type="InParanoid" id="H3A0U1"/>
<reference evidence="1" key="3">
    <citation type="submission" date="2025-09" db="UniProtKB">
        <authorList>
            <consortium name="Ensembl"/>
        </authorList>
    </citation>
    <scope>IDENTIFICATION</scope>
</reference>
<dbReference type="SUPFAM" id="SSF56219">
    <property type="entry name" value="DNase I-like"/>
    <property type="match status" value="1"/>
</dbReference>
<accession>H3A0U1</accession>
<reference evidence="1" key="2">
    <citation type="submission" date="2025-08" db="UniProtKB">
        <authorList>
            <consortium name="Ensembl"/>
        </authorList>
    </citation>
    <scope>IDENTIFICATION</scope>
</reference>
<evidence type="ECO:0000313" key="2">
    <source>
        <dbReference type="Proteomes" id="UP000008672"/>
    </source>
</evidence>